<dbReference type="PANTHER" id="PTHR46233">
    <property type="entry name" value="HYDROXYACYLGLUTATHIONE HYDROLASE GLOC"/>
    <property type="match status" value="1"/>
</dbReference>
<evidence type="ECO:0000256" key="3">
    <source>
        <dbReference type="ARBA" id="ARBA00022801"/>
    </source>
</evidence>
<dbReference type="AlphaFoldDB" id="A0A380NPN4"/>
<dbReference type="SUPFAM" id="SSF56281">
    <property type="entry name" value="Metallo-hydrolase/oxidoreductase"/>
    <property type="match status" value="1"/>
</dbReference>
<comment type="cofactor">
    <cofactor evidence="1">
        <name>Zn(2+)</name>
        <dbReference type="ChEBI" id="CHEBI:29105"/>
    </cofactor>
</comment>
<keyword evidence="2" id="KW-0479">Metal-binding</keyword>
<accession>A0A380NPN4</accession>
<gene>
    <name evidence="6" type="ORF">NCTC12020_01968</name>
</gene>
<dbReference type="GO" id="GO:0046872">
    <property type="term" value="F:metal ion binding"/>
    <property type="evidence" value="ECO:0007669"/>
    <property type="project" value="UniProtKB-KW"/>
</dbReference>
<evidence type="ECO:0000313" key="7">
    <source>
        <dbReference type="Proteomes" id="UP000255367"/>
    </source>
</evidence>
<evidence type="ECO:0000259" key="5">
    <source>
        <dbReference type="SMART" id="SM00849"/>
    </source>
</evidence>
<protein>
    <submittedName>
        <fullName evidence="6">Hydroxyacylglutathione hydrolase</fullName>
    </submittedName>
</protein>
<dbReference type="GO" id="GO:0016787">
    <property type="term" value="F:hydrolase activity"/>
    <property type="evidence" value="ECO:0007669"/>
    <property type="project" value="UniProtKB-KW"/>
</dbReference>
<dbReference type="RefSeq" id="WP_115311024.1">
    <property type="nucleotide sequence ID" value="NZ_UHIO01000001.1"/>
</dbReference>
<dbReference type="EMBL" id="UHIO01000001">
    <property type="protein sequence ID" value="SUP45048.1"/>
    <property type="molecule type" value="Genomic_DNA"/>
</dbReference>
<evidence type="ECO:0000256" key="2">
    <source>
        <dbReference type="ARBA" id="ARBA00022723"/>
    </source>
</evidence>
<name>A0A380NPN4_9FIRM</name>
<keyword evidence="3 6" id="KW-0378">Hydrolase</keyword>
<organism evidence="6 7">
    <name type="scientific">Veillonella criceti</name>
    <dbReference type="NCBI Taxonomy" id="103891"/>
    <lineage>
        <taxon>Bacteria</taxon>
        <taxon>Bacillati</taxon>
        <taxon>Bacillota</taxon>
        <taxon>Negativicutes</taxon>
        <taxon>Veillonellales</taxon>
        <taxon>Veillonellaceae</taxon>
        <taxon>Veillonella</taxon>
    </lineage>
</organism>
<dbReference type="OrthoDB" id="9802248at2"/>
<dbReference type="InterPro" id="IPR051453">
    <property type="entry name" value="MBL_Glyoxalase_II"/>
</dbReference>
<reference evidence="6 7" key="1">
    <citation type="submission" date="2018-06" db="EMBL/GenBank/DDBJ databases">
        <authorList>
            <consortium name="Pathogen Informatics"/>
            <person name="Doyle S."/>
        </authorList>
    </citation>
    <scope>NUCLEOTIDE SEQUENCE [LARGE SCALE GENOMIC DNA]</scope>
    <source>
        <strain evidence="6 7">NCTC12020</strain>
    </source>
</reference>
<sequence>MKLYRMPLGPLGTNCYILEDETTHHCFITDPGGDGAQLVAVLNEKGLVPEAVLLTHGHGDHIGGVQAVIDAFHVPVYIHAGDEAFLTDSDLNLSSAMGLTIEVHGDIKLVKEDDVISLGNHQFTVIETPGHTPGGVCYYGEGLLLAGDTLFQESIGRTDFPRSSYEDLIEAIKTKLYALPDETVVYPGHGPETTIGHEKTYNPFVR</sequence>
<dbReference type="Proteomes" id="UP000255367">
    <property type="component" value="Unassembled WGS sequence"/>
</dbReference>
<dbReference type="SMART" id="SM00849">
    <property type="entry name" value="Lactamase_B"/>
    <property type="match status" value="1"/>
</dbReference>
<evidence type="ECO:0000256" key="1">
    <source>
        <dbReference type="ARBA" id="ARBA00001947"/>
    </source>
</evidence>
<dbReference type="InterPro" id="IPR036866">
    <property type="entry name" value="RibonucZ/Hydroxyglut_hydro"/>
</dbReference>
<dbReference type="CDD" id="cd06262">
    <property type="entry name" value="metallo-hydrolase-like_MBL-fold"/>
    <property type="match status" value="1"/>
</dbReference>
<proteinExistence type="predicted"/>
<keyword evidence="4" id="KW-0862">Zinc</keyword>
<evidence type="ECO:0000313" key="6">
    <source>
        <dbReference type="EMBL" id="SUP45048.1"/>
    </source>
</evidence>
<dbReference type="Pfam" id="PF00753">
    <property type="entry name" value="Lactamase_B"/>
    <property type="match status" value="1"/>
</dbReference>
<keyword evidence="7" id="KW-1185">Reference proteome</keyword>
<dbReference type="PANTHER" id="PTHR46233:SF3">
    <property type="entry name" value="HYDROXYACYLGLUTATHIONE HYDROLASE GLOC"/>
    <property type="match status" value="1"/>
</dbReference>
<dbReference type="Gene3D" id="3.60.15.10">
    <property type="entry name" value="Ribonuclease Z/Hydroxyacylglutathione hydrolase-like"/>
    <property type="match status" value="1"/>
</dbReference>
<feature type="domain" description="Metallo-beta-lactamase" evidence="5">
    <location>
        <begin position="12"/>
        <end position="189"/>
    </location>
</feature>
<dbReference type="InterPro" id="IPR001279">
    <property type="entry name" value="Metallo-B-lactamas"/>
</dbReference>
<evidence type="ECO:0000256" key="4">
    <source>
        <dbReference type="ARBA" id="ARBA00022833"/>
    </source>
</evidence>